<dbReference type="Proteomes" id="UP001500353">
    <property type="component" value="Unassembled WGS sequence"/>
</dbReference>
<comment type="caution">
    <text evidence="1">The sequence shown here is derived from an EMBL/GenBank/DDBJ whole genome shotgun (WGS) entry which is preliminary data.</text>
</comment>
<keyword evidence="2" id="KW-1185">Reference proteome</keyword>
<accession>A0ABP9LTZ2</accession>
<reference evidence="2" key="1">
    <citation type="journal article" date="2019" name="Int. J. Syst. Evol. Microbiol.">
        <title>The Global Catalogue of Microorganisms (GCM) 10K type strain sequencing project: providing services to taxonomists for standard genome sequencing and annotation.</title>
        <authorList>
            <consortium name="The Broad Institute Genomics Platform"/>
            <consortium name="The Broad Institute Genome Sequencing Center for Infectious Disease"/>
            <person name="Wu L."/>
            <person name="Ma J."/>
        </authorList>
    </citation>
    <scope>NUCLEOTIDE SEQUENCE [LARGE SCALE GENOMIC DNA]</scope>
    <source>
        <strain evidence="2">JCM 18019</strain>
    </source>
</reference>
<evidence type="ECO:0000313" key="2">
    <source>
        <dbReference type="Proteomes" id="UP001500353"/>
    </source>
</evidence>
<dbReference type="EMBL" id="BAABHX010000001">
    <property type="protein sequence ID" value="GAA5085411.1"/>
    <property type="molecule type" value="Genomic_DNA"/>
</dbReference>
<evidence type="ECO:0008006" key="3">
    <source>
        <dbReference type="Google" id="ProtNLM"/>
    </source>
</evidence>
<protein>
    <recommendedName>
        <fullName evidence="3">DUF4230 domain-containing protein</fullName>
    </recommendedName>
</protein>
<name>A0ABP9LTZ2_9FLAO</name>
<proteinExistence type="predicted"/>
<gene>
    <name evidence="1" type="ORF">GCM10023210_06210</name>
</gene>
<sequence length="171" mass="20266">MFITTILRKLKPISKMKVTGKYFPVKTKDIESEFGFEFSTVYEFVKKNDKIAYIRKTPISPSGDSSIEYEYYFDENKRLIGAEKNVSSFYGENSDVLRYNVEYLLDNKTDKLERINEYYADIDGKKFDPKSPKLKKALKEGMIDGFIEYLDKITFRDLESFMKTEKIKYYK</sequence>
<evidence type="ECO:0000313" key="1">
    <source>
        <dbReference type="EMBL" id="GAA5085411.1"/>
    </source>
</evidence>
<organism evidence="1 2">
    <name type="scientific">Chryseobacterium ginsengisoli</name>
    <dbReference type="NCBI Taxonomy" id="363853"/>
    <lineage>
        <taxon>Bacteria</taxon>
        <taxon>Pseudomonadati</taxon>
        <taxon>Bacteroidota</taxon>
        <taxon>Flavobacteriia</taxon>
        <taxon>Flavobacteriales</taxon>
        <taxon>Weeksellaceae</taxon>
        <taxon>Chryseobacterium group</taxon>
        <taxon>Chryseobacterium</taxon>
    </lineage>
</organism>